<dbReference type="RefSeq" id="XP_014679620.1">
    <property type="nucleotide sequence ID" value="XM_014824134.1"/>
</dbReference>
<dbReference type="Proteomes" id="UP000695022">
    <property type="component" value="Unplaced"/>
</dbReference>
<dbReference type="GeneID" id="106819510"/>
<sequence length="147" mass="16333">MREIPVNVWVADVAVEHLPQVPGINVKSAIFDVAFSQGDAPEWVPGSLAHEEIIVAANARITYILEGSTEEATAFMTTNFYDFYMGMPLVTDFSIEECTIGVGNEMITKIYYNGNVIYSLHFAILDRNSLIIIANVKYYGAISKTQM</sequence>
<name>A0ABM1F599_PRICU</name>
<keyword evidence="1" id="KW-1185">Reference proteome</keyword>
<protein>
    <submittedName>
        <fullName evidence="2">Uncharacterized protein LOC106819510</fullName>
    </submittedName>
</protein>
<evidence type="ECO:0000313" key="2">
    <source>
        <dbReference type="RefSeq" id="XP_014679620.1"/>
    </source>
</evidence>
<proteinExistence type="predicted"/>
<accession>A0ABM1F599</accession>
<evidence type="ECO:0000313" key="1">
    <source>
        <dbReference type="Proteomes" id="UP000695022"/>
    </source>
</evidence>
<reference evidence="2" key="1">
    <citation type="submission" date="2025-08" db="UniProtKB">
        <authorList>
            <consortium name="RefSeq"/>
        </authorList>
    </citation>
    <scope>IDENTIFICATION</scope>
</reference>
<gene>
    <name evidence="2" type="primary">LOC106819510</name>
</gene>
<organism evidence="1 2">
    <name type="scientific">Priapulus caudatus</name>
    <name type="common">Priapulid worm</name>
    <dbReference type="NCBI Taxonomy" id="37621"/>
    <lineage>
        <taxon>Eukaryota</taxon>
        <taxon>Metazoa</taxon>
        <taxon>Ecdysozoa</taxon>
        <taxon>Scalidophora</taxon>
        <taxon>Priapulida</taxon>
        <taxon>Priapulimorpha</taxon>
        <taxon>Priapulimorphida</taxon>
        <taxon>Priapulidae</taxon>
        <taxon>Priapulus</taxon>
    </lineage>
</organism>